<proteinExistence type="predicted"/>
<sequence>MDFLIDYVKSNGFLFHSPDEHAYVSWVENGHEKNIKIRCEDFRKILIRAFYMKRMGTSYFPHNYSE</sequence>
<reference evidence="1" key="1">
    <citation type="journal article" date="2011" name="Environ. Microbiol.">
        <title>Genomic insights into the metabolic potential of the polycyclic aromatic hydrocarbon degrading sulfate-reducing Deltaproteobacterium N47.</title>
        <authorList>
            <person name="Bergmann F."/>
            <person name="Selesi D."/>
            <person name="Weinmaier T."/>
            <person name="Tischler P."/>
            <person name="Rattei T."/>
            <person name="Meckenstock R.U."/>
        </authorList>
    </citation>
    <scope>NUCLEOTIDE SEQUENCE</scope>
</reference>
<gene>
    <name evidence="1" type="ORF">N47_E51990</name>
</gene>
<protein>
    <submittedName>
        <fullName evidence="1">Uncharacterized protein</fullName>
    </submittedName>
</protein>
<accession>E1YK83</accession>
<dbReference type="EMBL" id="FR695877">
    <property type="protein sequence ID" value="CBX31687.1"/>
    <property type="molecule type" value="Genomic_DNA"/>
</dbReference>
<name>E1YK83_9BACT</name>
<organism evidence="1">
    <name type="scientific">uncultured Desulfobacterium sp</name>
    <dbReference type="NCBI Taxonomy" id="201089"/>
    <lineage>
        <taxon>Bacteria</taxon>
        <taxon>Pseudomonadati</taxon>
        <taxon>Thermodesulfobacteriota</taxon>
        <taxon>Desulfobacteria</taxon>
        <taxon>Desulfobacterales</taxon>
        <taxon>Desulfobacteriaceae</taxon>
        <taxon>Desulfobacterium</taxon>
        <taxon>environmental samples</taxon>
    </lineage>
</organism>
<evidence type="ECO:0000313" key="1">
    <source>
        <dbReference type="EMBL" id="CBX31687.1"/>
    </source>
</evidence>
<dbReference type="AlphaFoldDB" id="E1YK83"/>